<name>W2TSN6_NECAM</name>
<dbReference type="EMBL" id="KI658010">
    <property type="protein sequence ID" value="ETN84136.1"/>
    <property type="molecule type" value="Genomic_DNA"/>
</dbReference>
<evidence type="ECO:0000259" key="1">
    <source>
        <dbReference type="Pfam" id="PF05649"/>
    </source>
</evidence>
<dbReference type="OrthoDB" id="5847640at2759"/>
<feature type="domain" description="Peptidase M13 N-terminal" evidence="1">
    <location>
        <begin position="2"/>
        <end position="119"/>
    </location>
</feature>
<dbReference type="GO" id="GO:0006508">
    <property type="term" value="P:proteolysis"/>
    <property type="evidence" value="ECO:0007669"/>
    <property type="project" value="InterPro"/>
</dbReference>
<reference evidence="3" key="1">
    <citation type="journal article" date="2014" name="Nat. Genet.">
        <title>Genome of the human hookworm Necator americanus.</title>
        <authorList>
            <person name="Tang Y.T."/>
            <person name="Gao X."/>
            <person name="Rosa B.A."/>
            <person name="Abubucker S."/>
            <person name="Hallsworth-Pepin K."/>
            <person name="Martin J."/>
            <person name="Tyagi R."/>
            <person name="Heizer E."/>
            <person name="Zhang X."/>
            <person name="Bhonagiri-Palsikar V."/>
            <person name="Minx P."/>
            <person name="Warren W.C."/>
            <person name="Wang Q."/>
            <person name="Zhan B."/>
            <person name="Hotez P.J."/>
            <person name="Sternberg P.W."/>
            <person name="Dougall A."/>
            <person name="Gaze S.T."/>
            <person name="Mulvenna J."/>
            <person name="Sotillo J."/>
            <person name="Ranganathan S."/>
            <person name="Rabelo E.M."/>
            <person name="Wilson R.K."/>
            <person name="Felgner P.L."/>
            <person name="Bethony J."/>
            <person name="Hawdon J.M."/>
            <person name="Gasser R.B."/>
            <person name="Loukas A."/>
            <person name="Mitreva M."/>
        </authorList>
    </citation>
    <scope>NUCLEOTIDE SEQUENCE [LARGE SCALE GENOMIC DNA]</scope>
</reference>
<dbReference type="Gene3D" id="1.10.1380.10">
    <property type="entry name" value="Neutral endopeptidase , domain2"/>
    <property type="match status" value="1"/>
</dbReference>
<gene>
    <name evidence="2" type="ORF">NECAME_07020</name>
</gene>
<dbReference type="MEROPS" id="M13.A16"/>
<feature type="non-terminal residue" evidence="2">
    <location>
        <position position="1"/>
    </location>
</feature>
<dbReference type="Pfam" id="PF05649">
    <property type="entry name" value="Peptidase_M13_N"/>
    <property type="match status" value="1"/>
</dbReference>
<feature type="non-terminal residue" evidence="2">
    <location>
        <position position="120"/>
    </location>
</feature>
<dbReference type="InterPro" id="IPR008753">
    <property type="entry name" value="Peptidase_M13_N"/>
</dbReference>
<dbReference type="SUPFAM" id="SSF55486">
    <property type="entry name" value="Metalloproteases ('zincins'), catalytic domain"/>
    <property type="match status" value="1"/>
</dbReference>
<evidence type="ECO:0000313" key="3">
    <source>
        <dbReference type="Proteomes" id="UP000053676"/>
    </source>
</evidence>
<proteinExistence type="predicted"/>
<keyword evidence="3" id="KW-1185">Reference proteome</keyword>
<dbReference type="KEGG" id="nai:NECAME_07020"/>
<dbReference type="AlphaFoldDB" id="W2TSN6"/>
<dbReference type="Proteomes" id="UP000053676">
    <property type="component" value="Unassembled WGS sequence"/>
</dbReference>
<sequence>LLALARRDYGAESFFQTYIYADAKNTSRNTLFVDQGTLSLGRGSRDYYLNTTMFANHMVAYKKYFLEIVKILHEDANITLNLSLIKSNVDNVIEFEQKLAEIVVPEDERRNSTRLYNKRK</sequence>
<accession>W2TSN6</accession>
<dbReference type="STRING" id="51031.W2TSN6"/>
<organism evidence="2 3">
    <name type="scientific">Necator americanus</name>
    <name type="common">Human hookworm</name>
    <dbReference type="NCBI Taxonomy" id="51031"/>
    <lineage>
        <taxon>Eukaryota</taxon>
        <taxon>Metazoa</taxon>
        <taxon>Ecdysozoa</taxon>
        <taxon>Nematoda</taxon>
        <taxon>Chromadorea</taxon>
        <taxon>Rhabditida</taxon>
        <taxon>Rhabditina</taxon>
        <taxon>Rhabditomorpha</taxon>
        <taxon>Strongyloidea</taxon>
        <taxon>Ancylostomatidae</taxon>
        <taxon>Bunostominae</taxon>
        <taxon>Necator</taxon>
    </lineage>
</organism>
<protein>
    <recommendedName>
        <fullName evidence="1">Peptidase M13 N-terminal domain-containing protein</fullName>
    </recommendedName>
</protein>
<evidence type="ECO:0000313" key="2">
    <source>
        <dbReference type="EMBL" id="ETN84136.1"/>
    </source>
</evidence>
<dbReference type="InterPro" id="IPR042089">
    <property type="entry name" value="Peptidase_M13_dom_2"/>
</dbReference>